<feature type="transmembrane region" description="Helical" evidence="1">
    <location>
        <begin position="749"/>
        <end position="768"/>
    </location>
</feature>
<keyword evidence="6" id="KW-1185">Reference proteome</keyword>
<evidence type="ECO:0000313" key="8">
    <source>
        <dbReference type="WormBase" id="SRAE_X000161600"/>
    </source>
</evidence>
<dbReference type="InterPro" id="IPR016130">
    <property type="entry name" value="Tyr_Pase_AS"/>
</dbReference>
<proteinExistence type="predicted"/>
<evidence type="ECO:0000259" key="4">
    <source>
        <dbReference type="PROSITE" id="PS50056"/>
    </source>
</evidence>
<feature type="domain" description="Tyrosine specific protein phosphatases" evidence="4">
    <location>
        <begin position="1022"/>
        <end position="1095"/>
    </location>
</feature>
<gene>
    <name evidence="5 7 8" type="ORF">SRAE_X000161600</name>
</gene>
<protein>
    <submittedName>
        <fullName evidence="5">Protein-tyrosine phosphatase,receptor/non-receptor type domain and Protein-tyrosine/Dual specificity phosphatase domain and Protein-tyrosine phosphatase, catalytic domain-containing protein</fullName>
    </submittedName>
</protein>
<keyword evidence="1" id="KW-0812">Transmembrane</keyword>
<dbReference type="PANTHER" id="PTHR46163">
    <property type="entry name" value="TYROSINE-PROTEIN PHOSPHATASE-RELATED"/>
    <property type="match status" value="1"/>
</dbReference>
<reference evidence="7" key="3">
    <citation type="submission" date="2020-12" db="UniProtKB">
        <authorList>
            <consortium name="WormBaseParasite"/>
        </authorList>
    </citation>
    <scope>IDENTIFICATION</scope>
</reference>
<feature type="domain" description="Tyrosine-protein phosphatase" evidence="3">
    <location>
        <begin position="524"/>
        <end position="766"/>
    </location>
</feature>
<dbReference type="Pfam" id="PF24490">
    <property type="entry name" value="DUF7585"/>
    <property type="match status" value="1"/>
</dbReference>
<organism evidence="5">
    <name type="scientific">Strongyloides ratti</name>
    <name type="common">Parasitic roundworm</name>
    <dbReference type="NCBI Taxonomy" id="34506"/>
    <lineage>
        <taxon>Eukaryota</taxon>
        <taxon>Metazoa</taxon>
        <taxon>Ecdysozoa</taxon>
        <taxon>Nematoda</taxon>
        <taxon>Chromadorea</taxon>
        <taxon>Rhabditida</taxon>
        <taxon>Tylenchina</taxon>
        <taxon>Panagrolaimomorpha</taxon>
        <taxon>Strongyloidoidea</taxon>
        <taxon>Strongyloididae</taxon>
        <taxon>Strongyloides</taxon>
    </lineage>
</organism>
<dbReference type="Gene3D" id="3.90.190.10">
    <property type="entry name" value="Protein tyrosine phosphatase superfamily"/>
    <property type="match status" value="2"/>
</dbReference>
<dbReference type="PROSITE" id="PS50055">
    <property type="entry name" value="TYR_PHOSPHATASE_PTP"/>
    <property type="match status" value="2"/>
</dbReference>
<dbReference type="Proteomes" id="UP000035682">
    <property type="component" value="Unplaced"/>
</dbReference>
<dbReference type="Pfam" id="PF00102">
    <property type="entry name" value="Y_phosphatase"/>
    <property type="match status" value="2"/>
</dbReference>
<keyword evidence="1" id="KW-0472">Membrane</keyword>
<evidence type="ECO:0000259" key="3">
    <source>
        <dbReference type="PROSITE" id="PS50055"/>
    </source>
</evidence>
<dbReference type="WormBase" id="SRAE_X000161600">
    <property type="protein sequence ID" value="SRP05187"/>
    <property type="gene ID" value="WBGene00267189"/>
</dbReference>
<reference evidence="6" key="2">
    <citation type="submission" date="2014-09" db="EMBL/GenBank/DDBJ databases">
        <authorList>
            <person name="Martin A.A."/>
        </authorList>
    </citation>
    <scope>NUCLEOTIDE SEQUENCE</scope>
    <source>
        <strain evidence="6">ED321</strain>
    </source>
</reference>
<feature type="chain" id="PRO_5015030244" evidence="2">
    <location>
        <begin position="25"/>
        <end position="1140"/>
    </location>
</feature>
<evidence type="ECO:0000313" key="6">
    <source>
        <dbReference type="Proteomes" id="UP000035682"/>
    </source>
</evidence>
<dbReference type="GeneID" id="36384683"/>
<keyword evidence="1" id="KW-1133">Transmembrane helix</keyword>
<evidence type="ECO:0000256" key="1">
    <source>
        <dbReference type="SAM" id="Phobius"/>
    </source>
</evidence>
<dbReference type="GO" id="GO:0004725">
    <property type="term" value="F:protein tyrosine phosphatase activity"/>
    <property type="evidence" value="ECO:0007669"/>
    <property type="project" value="InterPro"/>
</dbReference>
<dbReference type="WBParaSite" id="SRAE_X000161600.1">
    <property type="protein sequence ID" value="SRAE_X000161600.1"/>
    <property type="gene ID" value="WBGene00267189"/>
</dbReference>
<dbReference type="SUPFAM" id="SSF52799">
    <property type="entry name" value="(Phosphotyrosine protein) phosphatases II"/>
    <property type="match status" value="2"/>
</dbReference>
<keyword evidence="5" id="KW-0675">Receptor</keyword>
<feature type="signal peptide" evidence="2">
    <location>
        <begin position="1"/>
        <end position="24"/>
    </location>
</feature>
<dbReference type="PROSITE" id="PS00383">
    <property type="entry name" value="TYR_PHOSPHATASE_1"/>
    <property type="match status" value="1"/>
</dbReference>
<name>A0A090KX98_STRRB</name>
<dbReference type="InterPro" id="IPR029021">
    <property type="entry name" value="Prot-tyrosine_phosphatase-like"/>
</dbReference>
<dbReference type="InterPro" id="IPR052782">
    <property type="entry name" value="Oocyte-zygote_transition_reg"/>
</dbReference>
<accession>A0A090KX98</accession>
<sequence>MNCYNKIIIQFSILLLFKSQLCLNQHKYYFSQLADYYDSLEKFPLQYQIEGSFPSDIILLKCPGPTYNHNNKEDTFKVNGTYDKDIVKGLPDESVIRWIKVFNSEKKLEKKITCGELILNKNPLELIKWEINLKWNSPPNPLKSINNYFVNSSLGASTIYCFSDRGLQFVKKKNGTVIQYENEKTAIYHKGDLIYLFEKLDKTLDKSEPCQIFRAIQFPPIIVIKNASFKIINLEHMNITKIEKYAKRETIDLKLFINKENITQQQFYEYENVLITDLKFYLNGSIKEHGKFEISNTTINIEDYKLFRVKYVCDECHNQGGINNIIIKDFYISPTEKDYIETFPDVYISKNHSLITPNCSLDQYTFGFLYKMAFEKLEITVNDFLIKNKNESNTFLLSNSTIFFKNETYNGTLQCIYSTPDNGTFTTKTVFITIRANKNSTSQQIVLKKSKSEFYLAIIIPTSVLLLILIFFVFFFLVRKRLKKFKKGKIIKKKLLNVENFWKRTPILKMSDYSQMLSNDDSAKCKERKVLGYTIGGEFVKVYYDDVYNDTLVNSQKKLVNKISAHYITSVSPSRTYILSEGPSSDNVSQFWEMIFEEKVRVIVAFVYNVVISASEPFEIYWPTKKSTKYGKLTVINEGETDSFIKNVTTINFKIIKEGGDKIIVTLFYANYWKENTIPDKINNLPDLYEEVNKIAGKKPVLVHSSSINGPRTFLFVFFAGIVESYINDQTFFEPIDVIRKIRQQKHGGYISAMEYVFLIFSVVEYMVKNQYLLNDYNYNRYSNFYYGYLSGIKERIKNIDGKYSNVLKFFIHLDENKLYWLVDMADKVGKLTNNELKIKCKRSILLTEYEKKIHVLSGKLNGLRNRFSGLHCLDKHAIDYTISTDVKHPFDKMSMANVITFTNSENEKKRFIMMPSPLEEMYDAFIGFIYTYNVSVVLALDNAKEIMPEKWKGYWPYCVDKIEYKNFTISVASSWTQIENGFNVSYYDIVHTTDINYPKKCFKMVHFCEWPSKNSIPNKDIVFAGMRRYAVKECSKERPMIIHCKNGIGRTGTVAYSLYMMETLCGKNEFDPLHDLLILRKCRLDAVQTRQQFLMSLLALLHFIYPSLLEYDYNTFLQLKAYFLNAIDYENMIDDTFDH</sequence>
<reference evidence="5" key="1">
    <citation type="submission" date="2014-09" db="EMBL/GenBank/DDBJ databases">
        <authorList>
            <person name="Aslett A.Martin."/>
        </authorList>
    </citation>
    <scope>NUCLEOTIDE SEQUENCE</scope>
    <source>
        <strain evidence="5">ED321 Heterogonic</strain>
    </source>
</reference>
<evidence type="ECO:0000256" key="2">
    <source>
        <dbReference type="SAM" id="SignalP"/>
    </source>
</evidence>
<dbReference type="OrthoDB" id="6407541at2759"/>
<feature type="transmembrane region" description="Helical" evidence="1">
    <location>
        <begin position="454"/>
        <end position="478"/>
    </location>
</feature>
<dbReference type="RefSeq" id="XP_024499083.1">
    <property type="nucleotide sequence ID" value="XM_024650974.1"/>
</dbReference>
<dbReference type="PROSITE" id="PS50056">
    <property type="entry name" value="TYR_PHOSPHATASE_2"/>
    <property type="match status" value="1"/>
</dbReference>
<dbReference type="CDD" id="cd00047">
    <property type="entry name" value="PTPc"/>
    <property type="match status" value="1"/>
</dbReference>
<dbReference type="InterPro" id="IPR000242">
    <property type="entry name" value="PTP_cat"/>
</dbReference>
<dbReference type="Pfam" id="PF24486">
    <property type="entry name" value="DUF7583"/>
    <property type="match status" value="1"/>
</dbReference>
<dbReference type="InterPro" id="IPR056005">
    <property type="entry name" value="DUF7583"/>
</dbReference>
<dbReference type="SMART" id="SM00404">
    <property type="entry name" value="PTPc_motif"/>
    <property type="match status" value="2"/>
</dbReference>
<dbReference type="CTD" id="36384683"/>
<evidence type="ECO:0000313" key="7">
    <source>
        <dbReference type="WBParaSite" id="SRAE_X000161600.1"/>
    </source>
</evidence>
<evidence type="ECO:0000313" key="5">
    <source>
        <dbReference type="EMBL" id="CEF59872.1"/>
    </source>
</evidence>
<dbReference type="SMART" id="SM00194">
    <property type="entry name" value="PTPc"/>
    <property type="match status" value="2"/>
</dbReference>
<keyword evidence="2" id="KW-0732">Signal</keyword>
<dbReference type="InterPro" id="IPR003595">
    <property type="entry name" value="Tyr_Pase_cat"/>
</dbReference>
<dbReference type="Pfam" id="PF24488">
    <property type="entry name" value="DUF7584"/>
    <property type="match status" value="1"/>
</dbReference>
<dbReference type="InterPro" id="IPR056007">
    <property type="entry name" value="DUF7585"/>
</dbReference>
<feature type="domain" description="Tyrosine-protein phosphatase" evidence="3">
    <location>
        <begin position="862"/>
        <end position="1104"/>
    </location>
</feature>
<dbReference type="EMBL" id="LN609396">
    <property type="protein sequence ID" value="CEF59872.1"/>
    <property type="molecule type" value="Genomic_DNA"/>
</dbReference>
<dbReference type="InterPro" id="IPR000387">
    <property type="entry name" value="Tyr_Pase_dom"/>
</dbReference>
<dbReference type="InterPro" id="IPR056006">
    <property type="entry name" value="DUF7584"/>
</dbReference>
<dbReference type="AlphaFoldDB" id="A0A090KX98"/>